<dbReference type="EMBL" id="HBEO01027598">
    <property type="protein sequence ID" value="CAD8499207.1"/>
    <property type="molecule type" value="Transcribed_RNA"/>
</dbReference>
<organism evidence="1">
    <name type="scientific">Hanusia phi</name>
    <dbReference type="NCBI Taxonomy" id="3032"/>
    <lineage>
        <taxon>Eukaryota</taxon>
        <taxon>Cryptophyceae</taxon>
        <taxon>Pyrenomonadales</taxon>
        <taxon>Geminigeraceae</taxon>
        <taxon>Hanusia</taxon>
    </lineage>
</organism>
<sequence length="321" mass="35694">MFYKKETMLKKGAWLVCGAACVVVILLSATTTSNRRRPAVLLRDAFAAQSFTRQQSLTYDPLVAEYNYNYENNPDSDQFAPLESCPWCFSTGQSLPSAASRRIQAQRMLRQQGKRGRQQMLEEVSDFPDIEDDEEIKEQRNSVNKLFRAFEPVSEQMNKLSKAEKQDYAGFYRAYSAYQLPHPLSVGGPWQPEIESLGDDLPPYLYPYSEAYYPNGGTTKPTVTINANGPFSTNSFHVTGPQSINVQIGARGGEGEGADSSYIYPDGKHAVKTTSPQTVAKEVVGRPVVDGYEGGGEVKATCDPSNPDCGFWQDVYDDAFY</sequence>
<reference evidence="1" key="1">
    <citation type="submission" date="2021-01" db="EMBL/GenBank/DDBJ databases">
        <authorList>
            <person name="Corre E."/>
            <person name="Pelletier E."/>
            <person name="Niang G."/>
            <person name="Scheremetjew M."/>
            <person name="Finn R."/>
            <person name="Kale V."/>
            <person name="Holt S."/>
            <person name="Cochrane G."/>
            <person name="Meng A."/>
            <person name="Brown T."/>
            <person name="Cohen L."/>
        </authorList>
    </citation>
    <scope>NUCLEOTIDE SEQUENCE</scope>
    <source>
        <strain evidence="1">CCMP325</strain>
    </source>
</reference>
<protein>
    <submittedName>
        <fullName evidence="1">Uncharacterized protein</fullName>
    </submittedName>
</protein>
<accession>A0A7S0F0U8</accession>
<proteinExistence type="predicted"/>
<dbReference type="AlphaFoldDB" id="A0A7S0F0U8"/>
<gene>
    <name evidence="1" type="ORF">HPHI1048_LOCUS18666</name>
</gene>
<evidence type="ECO:0000313" key="1">
    <source>
        <dbReference type="EMBL" id="CAD8499207.1"/>
    </source>
</evidence>
<name>A0A7S0F0U8_9CRYP</name>